<protein>
    <recommendedName>
        <fullName evidence="4">CUB domain-containing protein</fullName>
    </recommendedName>
</protein>
<dbReference type="PANTHER" id="PTHR24251:SF37">
    <property type="entry name" value="CUB DOMAIN-CONTAINING PROTEIN"/>
    <property type="match status" value="1"/>
</dbReference>
<evidence type="ECO:0000256" key="1">
    <source>
        <dbReference type="ARBA" id="ARBA00022737"/>
    </source>
</evidence>
<organism evidence="5 6">
    <name type="scientific">Characodon lateralis</name>
    <dbReference type="NCBI Taxonomy" id="208331"/>
    <lineage>
        <taxon>Eukaryota</taxon>
        <taxon>Metazoa</taxon>
        <taxon>Chordata</taxon>
        <taxon>Craniata</taxon>
        <taxon>Vertebrata</taxon>
        <taxon>Euteleostomi</taxon>
        <taxon>Actinopterygii</taxon>
        <taxon>Neopterygii</taxon>
        <taxon>Teleostei</taxon>
        <taxon>Neoteleostei</taxon>
        <taxon>Acanthomorphata</taxon>
        <taxon>Ovalentaria</taxon>
        <taxon>Atherinomorphae</taxon>
        <taxon>Cyprinodontiformes</taxon>
        <taxon>Goodeidae</taxon>
        <taxon>Characodon</taxon>
    </lineage>
</organism>
<accession>A0ABU7DB16</accession>
<evidence type="ECO:0000313" key="6">
    <source>
        <dbReference type="Proteomes" id="UP001352852"/>
    </source>
</evidence>
<evidence type="ECO:0000313" key="5">
    <source>
        <dbReference type="EMBL" id="MED6272224.1"/>
    </source>
</evidence>
<dbReference type="SUPFAM" id="SSF49854">
    <property type="entry name" value="Spermadhesin, CUB domain"/>
    <property type="match status" value="2"/>
</dbReference>
<name>A0ABU7DB16_9TELE</name>
<dbReference type="Gene3D" id="2.60.120.290">
    <property type="entry name" value="Spermadhesin, CUB domain"/>
    <property type="match status" value="2"/>
</dbReference>
<dbReference type="Proteomes" id="UP001352852">
    <property type="component" value="Unassembled WGS sequence"/>
</dbReference>
<feature type="domain" description="CUB" evidence="4">
    <location>
        <begin position="88"/>
        <end position="140"/>
    </location>
</feature>
<keyword evidence="6" id="KW-1185">Reference proteome</keyword>
<dbReference type="PROSITE" id="PS01180">
    <property type="entry name" value="CUB"/>
    <property type="match status" value="2"/>
</dbReference>
<dbReference type="Pfam" id="PF00431">
    <property type="entry name" value="CUB"/>
    <property type="match status" value="2"/>
</dbReference>
<keyword evidence="2" id="KW-1015">Disulfide bond</keyword>
<evidence type="ECO:0000256" key="2">
    <source>
        <dbReference type="ARBA" id="ARBA00023157"/>
    </source>
</evidence>
<dbReference type="CDD" id="cd00041">
    <property type="entry name" value="CUB"/>
    <property type="match status" value="2"/>
</dbReference>
<dbReference type="PANTHER" id="PTHR24251">
    <property type="entry name" value="OVOCHYMASE-RELATED"/>
    <property type="match status" value="1"/>
</dbReference>
<sequence length="205" mass="22637">MEVLCLEHEIKSSIAIFSFSFTSWDFSSRNFCVATLPSILDSLSESNLSECVAVAVSTAKMLEWGVAVSDNIWREDRVGTRAMFKEMVHDGNSSSTPELTRLCGTELPSPINSSSNQLYIKLRTDGSVNAGGFIASYNSMCHNILFSHQHQGVIESLNFPNSYPGNSLCSWTIQASSGNTINYTFTAFQLEATSSCNYDYIKVYV</sequence>
<gene>
    <name evidence="5" type="ORF">CHARACLAT_027962</name>
</gene>
<dbReference type="EMBL" id="JAHUTJ010020036">
    <property type="protein sequence ID" value="MED6272224.1"/>
    <property type="molecule type" value="Genomic_DNA"/>
</dbReference>
<feature type="domain" description="CUB" evidence="4">
    <location>
        <begin position="141"/>
        <end position="205"/>
    </location>
</feature>
<proteinExistence type="predicted"/>
<comment type="caution">
    <text evidence="5">The sequence shown here is derived from an EMBL/GenBank/DDBJ whole genome shotgun (WGS) entry which is preliminary data.</text>
</comment>
<comment type="caution">
    <text evidence="3">Lacks conserved residue(s) required for the propagation of feature annotation.</text>
</comment>
<dbReference type="InterPro" id="IPR000859">
    <property type="entry name" value="CUB_dom"/>
</dbReference>
<keyword evidence="1" id="KW-0677">Repeat</keyword>
<evidence type="ECO:0000259" key="4">
    <source>
        <dbReference type="PROSITE" id="PS01180"/>
    </source>
</evidence>
<dbReference type="InterPro" id="IPR035914">
    <property type="entry name" value="Sperma_CUB_dom_sf"/>
</dbReference>
<reference evidence="5 6" key="1">
    <citation type="submission" date="2021-06" db="EMBL/GenBank/DDBJ databases">
        <authorList>
            <person name="Palmer J.M."/>
        </authorList>
    </citation>
    <scope>NUCLEOTIDE SEQUENCE [LARGE SCALE GENOMIC DNA]</scope>
    <source>
        <strain evidence="5 6">CL_MEX2019</strain>
        <tissue evidence="5">Muscle</tissue>
    </source>
</reference>
<evidence type="ECO:0000256" key="3">
    <source>
        <dbReference type="PROSITE-ProRule" id="PRU00059"/>
    </source>
</evidence>